<dbReference type="GO" id="GO:0020037">
    <property type="term" value="F:heme binding"/>
    <property type="evidence" value="ECO:0007669"/>
    <property type="project" value="UniProtKB-UniRule"/>
</dbReference>
<keyword evidence="4 11" id="KW-0479">Metal-binding</keyword>
<evidence type="ECO:0000313" key="14">
    <source>
        <dbReference type="EMBL" id="KPI38862.1"/>
    </source>
</evidence>
<dbReference type="PANTHER" id="PTHR12863">
    <property type="entry name" value="FATTY ACID HYDROXYLASE"/>
    <property type="match status" value="1"/>
</dbReference>
<keyword evidence="5" id="KW-0256">Endoplasmic reticulum</keyword>
<dbReference type="PRINTS" id="PR00363">
    <property type="entry name" value="CYTOCHROMEB5"/>
</dbReference>
<keyword evidence="8 11" id="KW-0408">Iron</keyword>
<evidence type="ECO:0000259" key="13">
    <source>
        <dbReference type="PROSITE" id="PS50255"/>
    </source>
</evidence>
<evidence type="ECO:0000256" key="9">
    <source>
        <dbReference type="ARBA" id="ARBA00023098"/>
    </source>
</evidence>
<dbReference type="PROSITE" id="PS00191">
    <property type="entry name" value="CYTOCHROME_B5_1"/>
    <property type="match status" value="1"/>
</dbReference>
<feature type="region of interest" description="Disordered" evidence="12">
    <location>
        <begin position="95"/>
        <end position="114"/>
    </location>
</feature>
<keyword evidence="10" id="KW-0472">Membrane</keyword>
<protein>
    <submittedName>
        <fullName evidence="14">Ceramide very long chain fatty acid hydroxylase SCS7</fullName>
    </submittedName>
</protein>
<dbReference type="VEuPathDB" id="FungiDB:AB675_5961"/>
<dbReference type="Pfam" id="PF00173">
    <property type="entry name" value="Cyt-b5"/>
    <property type="match status" value="1"/>
</dbReference>
<gene>
    <name evidence="14" type="ORF">AB675_5961</name>
</gene>
<keyword evidence="7" id="KW-0560">Oxidoreductase</keyword>
<dbReference type="Proteomes" id="UP000038010">
    <property type="component" value="Unassembled WGS sequence"/>
</dbReference>
<evidence type="ECO:0000256" key="12">
    <source>
        <dbReference type="SAM" id="MobiDB-lite"/>
    </source>
</evidence>
<evidence type="ECO:0000256" key="1">
    <source>
        <dbReference type="ARBA" id="ARBA00004477"/>
    </source>
</evidence>
<organism evidence="14 15">
    <name type="scientific">Cyphellophora attinorum</name>
    <dbReference type="NCBI Taxonomy" id="1664694"/>
    <lineage>
        <taxon>Eukaryota</taxon>
        <taxon>Fungi</taxon>
        <taxon>Dikarya</taxon>
        <taxon>Ascomycota</taxon>
        <taxon>Pezizomycotina</taxon>
        <taxon>Eurotiomycetes</taxon>
        <taxon>Chaetothyriomycetidae</taxon>
        <taxon>Chaetothyriales</taxon>
        <taxon>Cyphellophoraceae</taxon>
        <taxon>Cyphellophora</taxon>
    </lineage>
</organism>
<keyword evidence="6" id="KW-1133">Transmembrane helix</keyword>
<evidence type="ECO:0000313" key="15">
    <source>
        <dbReference type="Proteomes" id="UP000038010"/>
    </source>
</evidence>
<feature type="domain" description="Cytochrome b5 heme-binding" evidence="13">
    <location>
        <begin position="6"/>
        <end position="85"/>
    </location>
</feature>
<dbReference type="GeneID" id="28738094"/>
<proteinExistence type="inferred from homology"/>
<keyword evidence="15" id="KW-1185">Reference proteome</keyword>
<dbReference type="GO" id="GO:0006631">
    <property type="term" value="P:fatty acid metabolic process"/>
    <property type="evidence" value="ECO:0007669"/>
    <property type="project" value="TreeGrafter"/>
</dbReference>
<reference evidence="14 15" key="1">
    <citation type="submission" date="2015-06" db="EMBL/GenBank/DDBJ databases">
        <title>Draft genome of the ant-associated black yeast Phialophora attae CBS 131958.</title>
        <authorList>
            <person name="Moreno L.F."/>
            <person name="Stielow B.J."/>
            <person name="de Hoog S."/>
            <person name="Vicente V.A."/>
            <person name="Weiss V.A."/>
            <person name="de Vries M."/>
            <person name="Cruz L.M."/>
            <person name="Souza E.M."/>
        </authorList>
    </citation>
    <scope>NUCLEOTIDE SEQUENCE [LARGE SCALE GENOMIC DNA]</scope>
    <source>
        <strain evidence="14 15">CBS 131958</strain>
    </source>
</reference>
<evidence type="ECO:0000256" key="2">
    <source>
        <dbReference type="ARBA" id="ARBA00022617"/>
    </source>
</evidence>
<dbReference type="InterPro" id="IPR001199">
    <property type="entry name" value="Cyt_B5-like_heme/steroid-bd"/>
</dbReference>
<dbReference type="GO" id="GO:0080132">
    <property type="term" value="F:fatty acid 2-hydroxylase activity"/>
    <property type="evidence" value="ECO:0007669"/>
    <property type="project" value="InterPro"/>
</dbReference>
<dbReference type="GO" id="GO:0046872">
    <property type="term" value="F:metal ion binding"/>
    <property type="evidence" value="ECO:0007669"/>
    <property type="project" value="UniProtKB-UniRule"/>
</dbReference>
<comment type="similarity">
    <text evidence="11">Belongs to the cytochrome b5 family.</text>
</comment>
<dbReference type="STRING" id="1664694.A0A0N1H9K5"/>
<dbReference type="PROSITE" id="PS50255">
    <property type="entry name" value="CYTOCHROME_B5_2"/>
    <property type="match status" value="1"/>
</dbReference>
<dbReference type="RefSeq" id="XP_017998825.1">
    <property type="nucleotide sequence ID" value="XM_018146214.1"/>
</dbReference>
<comment type="subcellular location">
    <subcellularLocation>
        <location evidence="1">Endoplasmic reticulum membrane</location>
        <topology evidence="1">Multi-pass membrane protein</topology>
    </subcellularLocation>
</comment>
<dbReference type="AlphaFoldDB" id="A0A0N1H9K5"/>
<evidence type="ECO:0000256" key="10">
    <source>
        <dbReference type="ARBA" id="ARBA00023136"/>
    </source>
</evidence>
<keyword evidence="2 11" id="KW-0349">Heme</keyword>
<dbReference type="EMBL" id="LFJN01000017">
    <property type="protein sequence ID" value="KPI38862.1"/>
    <property type="molecule type" value="Genomic_DNA"/>
</dbReference>
<keyword evidence="9" id="KW-0443">Lipid metabolism</keyword>
<comment type="caution">
    <text evidence="14">The sequence shown here is derived from an EMBL/GenBank/DDBJ whole genome shotgun (WGS) entry which is preliminary data.</text>
</comment>
<evidence type="ECO:0000256" key="5">
    <source>
        <dbReference type="ARBA" id="ARBA00022824"/>
    </source>
</evidence>
<dbReference type="InterPro" id="IPR014430">
    <property type="entry name" value="Scs7"/>
</dbReference>
<dbReference type="FunFam" id="3.10.120.10:FF:000007">
    <property type="entry name" value="Sulfite oxidase, mitochondrial"/>
    <property type="match status" value="1"/>
</dbReference>
<sequence length="181" mass="19858">MPSRTLPTIPLDEVRSHNTKDSCYVTIGEHVYDVTSFIEDHPGGGELILEYAGKDVQEIMKDEISHAHTEAAYEILDDCLVGFTATEPVLNAATKSTSPSSVVPLPPTANGANTLRAEGVDTTTLPTRPVYASTGLSSAEDLSKDTDATTDYTQHKFLDLNKPLFMQMVRSKFSKEFYLEQ</sequence>
<dbReference type="SMART" id="SM01117">
    <property type="entry name" value="Cyt-b5"/>
    <property type="match status" value="1"/>
</dbReference>
<evidence type="ECO:0000256" key="3">
    <source>
        <dbReference type="ARBA" id="ARBA00022692"/>
    </source>
</evidence>
<evidence type="ECO:0000256" key="7">
    <source>
        <dbReference type="ARBA" id="ARBA00023002"/>
    </source>
</evidence>
<dbReference type="Gene3D" id="3.10.120.10">
    <property type="entry name" value="Cytochrome b5-like heme/steroid binding domain"/>
    <property type="match status" value="1"/>
</dbReference>
<feature type="non-terminal residue" evidence="14">
    <location>
        <position position="181"/>
    </location>
</feature>
<dbReference type="SUPFAM" id="SSF55856">
    <property type="entry name" value="Cytochrome b5-like heme/steroid binding domain"/>
    <property type="match status" value="1"/>
</dbReference>
<evidence type="ECO:0000256" key="8">
    <source>
        <dbReference type="ARBA" id="ARBA00023004"/>
    </source>
</evidence>
<dbReference type="GO" id="GO:0005789">
    <property type="term" value="C:endoplasmic reticulum membrane"/>
    <property type="evidence" value="ECO:0007669"/>
    <property type="project" value="UniProtKB-SubCell"/>
</dbReference>
<name>A0A0N1H9K5_9EURO</name>
<accession>A0A0N1H9K5</accession>
<dbReference type="OrthoDB" id="2204368at2759"/>
<evidence type="ECO:0000256" key="4">
    <source>
        <dbReference type="ARBA" id="ARBA00022723"/>
    </source>
</evidence>
<evidence type="ECO:0000256" key="6">
    <source>
        <dbReference type="ARBA" id="ARBA00022989"/>
    </source>
</evidence>
<evidence type="ECO:0000256" key="11">
    <source>
        <dbReference type="RuleBase" id="RU362121"/>
    </source>
</evidence>
<dbReference type="InterPro" id="IPR036400">
    <property type="entry name" value="Cyt_B5-like_heme/steroid_sf"/>
</dbReference>
<keyword evidence="3" id="KW-0812">Transmembrane</keyword>
<dbReference type="InterPro" id="IPR018506">
    <property type="entry name" value="Cyt_B5_heme-BS"/>
</dbReference>
<dbReference type="PANTHER" id="PTHR12863:SF1">
    <property type="entry name" value="FATTY ACID 2-HYDROXYLASE"/>
    <property type="match status" value="1"/>
</dbReference>